<dbReference type="AlphaFoldDB" id="A0A0A9A4W4"/>
<dbReference type="EMBL" id="GBRH01251789">
    <property type="protein sequence ID" value="JAD46106.1"/>
    <property type="molecule type" value="Transcribed_RNA"/>
</dbReference>
<reference evidence="2" key="2">
    <citation type="journal article" date="2015" name="Data Brief">
        <title>Shoot transcriptome of the giant reed, Arundo donax.</title>
        <authorList>
            <person name="Barrero R.A."/>
            <person name="Guerrero F.D."/>
            <person name="Moolhuijzen P."/>
            <person name="Goolsby J.A."/>
            <person name="Tidwell J."/>
            <person name="Bellgard S.E."/>
            <person name="Bellgard M.I."/>
        </authorList>
    </citation>
    <scope>NUCLEOTIDE SEQUENCE</scope>
    <source>
        <tissue evidence="2">Shoot tissue taken approximately 20 cm above the soil surface</tissue>
    </source>
</reference>
<sequence>MVASNGRSFFCNLLLIKLWVLNNGRRCSNRVLLDWPPGTSAQ</sequence>
<feature type="signal peptide" evidence="1">
    <location>
        <begin position="1"/>
        <end position="24"/>
    </location>
</feature>
<protein>
    <submittedName>
        <fullName evidence="2">Uncharacterized protein</fullName>
    </submittedName>
</protein>
<evidence type="ECO:0000313" key="2">
    <source>
        <dbReference type="EMBL" id="JAD46106.1"/>
    </source>
</evidence>
<name>A0A0A9A4W4_ARUDO</name>
<evidence type="ECO:0000256" key="1">
    <source>
        <dbReference type="SAM" id="SignalP"/>
    </source>
</evidence>
<proteinExistence type="predicted"/>
<organism evidence="2">
    <name type="scientific">Arundo donax</name>
    <name type="common">Giant reed</name>
    <name type="synonym">Donax arundinaceus</name>
    <dbReference type="NCBI Taxonomy" id="35708"/>
    <lineage>
        <taxon>Eukaryota</taxon>
        <taxon>Viridiplantae</taxon>
        <taxon>Streptophyta</taxon>
        <taxon>Embryophyta</taxon>
        <taxon>Tracheophyta</taxon>
        <taxon>Spermatophyta</taxon>
        <taxon>Magnoliopsida</taxon>
        <taxon>Liliopsida</taxon>
        <taxon>Poales</taxon>
        <taxon>Poaceae</taxon>
        <taxon>PACMAD clade</taxon>
        <taxon>Arundinoideae</taxon>
        <taxon>Arundineae</taxon>
        <taxon>Arundo</taxon>
    </lineage>
</organism>
<reference evidence="2" key="1">
    <citation type="submission" date="2014-09" db="EMBL/GenBank/DDBJ databases">
        <authorList>
            <person name="Magalhaes I.L.F."/>
            <person name="Oliveira U."/>
            <person name="Santos F.R."/>
            <person name="Vidigal T.H.D.A."/>
            <person name="Brescovit A.D."/>
            <person name="Santos A.J."/>
        </authorList>
    </citation>
    <scope>NUCLEOTIDE SEQUENCE</scope>
    <source>
        <tissue evidence="2">Shoot tissue taken approximately 20 cm above the soil surface</tissue>
    </source>
</reference>
<keyword evidence="1" id="KW-0732">Signal</keyword>
<accession>A0A0A9A4W4</accession>
<feature type="chain" id="PRO_5002062468" evidence="1">
    <location>
        <begin position="25"/>
        <end position="42"/>
    </location>
</feature>